<gene>
    <name evidence="3" type="ORF">AFUS01_LOCUS11176</name>
</gene>
<feature type="domain" description="Kazal-like" evidence="2">
    <location>
        <begin position="40"/>
        <end position="90"/>
    </location>
</feature>
<dbReference type="OrthoDB" id="88467at2759"/>
<keyword evidence="1" id="KW-0732">Signal</keyword>
<name>A0A8J2NVK9_9HEXA</name>
<sequence>MRSEIRVWVALLALMAVILLSAVQPSDAEYKSSHSTQMTRNKKSTCDCRYAADSPLCASNGVTYPNMCRFDCAKTRVKRLRVVSSGTCKGKSLNDYRRNQKKG</sequence>
<keyword evidence="4" id="KW-1185">Reference proteome</keyword>
<dbReference type="InterPro" id="IPR002350">
    <property type="entry name" value="Kazal_dom"/>
</dbReference>
<proteinExistence type="predicted"/>
<reference evidence="3" key="1">
    <citation type="submission" date="2021-06" db="EMBL/GenBank/DDBJ databases">
        <authorList>
            <person name="Hodson N. C."/>
            <person name="Mongue J. A."/>
            <person name="Jaron S. K."/>
        </authorList>
    </citation>
    <scope>NUCLEOTIDE SEQUENCE</scope>
</reference>
<dbReference type="SMART" id="SM00280">
    <property type="entry name" value="KAZAL"/>
    <property type="match status" value="1"/>
</dbReference>
<dbReference type="Proteomes" id="UP000708208">
    <property type="component" value="Unassembled WGS sequence"/>
</dbReference>
<comment type="caution">
    <text evidence="3">The sequence shown here is derived from an EMBL/GenBank/DDBJ whole genome shotgun (WGS) entry which is preliminary data.</text>
</comment>
<organism evidence="3 4">
    <name type="scientific">Allacma fusca</name>
    <dbReference type="NCBI Taxonomy" id="39272"/>
    <lineage>
        <taxon>Eukaryota</taxon>
        <taxon>Metazoa</taxon>
        <taxon>Ecdysozoa</taxon>
        <taxon>Arthropoda</taxon>
        <taxon>Hexapoda</taxon>
        <taxon>Collembola</taxon>
        <taxon>Symphypleona</taxon>
        <taxon>Sminthuridae</taxon>
        <taxon>Allacma</taxon>
    </lineage>
</organism>
<evidence type="ECO:0000256" key="1">
    <source>
        <dbReference type="SAM" id="SignalP"/>
    </source>
</evidence>
<dbReference type="AlphaFoldDB" id="A0A8J2NVK9"/>
<evidence type="ECO:0000259" key="2">
    <source>
        <dbReference type="PROSITE" id="PS51465"/>
    </source>
</evidence>
<evidence type="ECO:0000313" key="4">
    <source>
        <dbReference type="Proteomes" id="UP000708208"/>
    </source>
</evidence>
<dbReference type="EMBL" id="CAJVCH010085106">
    <property type="protein sequence ID" value="CAG7721998.1"/>
    <property type="molecule type" value="Genomic_DNA"/>
</dbReference>
<accession>A0A8J2NVK9</accession>
<feature type="signal peptide" evidence="1">
    <location>
        <begin position="1"/>
        <end position="28"/>
    </location>
</feature>
<dbReference type="PROSITE" id="PS51465">
    <property type="entry name" value="KAZAL_2"/>
    <property type="match status" value="1"/>
</dbReference>
<protein>
    <recommendedName>
        <fullName evidence="2">Kazal-like domain-containing protein</fullName>
    </recommendedName>
</protein>
<evidence type="ECO:0000313" key="3">
    <source>
        <dbReference type="EMBL" id="CAG7721998.1"/>
    </source>
</evidence>
<dbReference type="CDD" id="cd00104">
    <property type="entry name" value="KAZAL_FS"/>
    <property type="match status" value="1"/>
</dbReference>
<dbReference type="Pfam" id="PF07648">
    <property type="entry name" value="Kazal_2"/>
    <property type="match status" value="1"/>
</dbReference>
<feature type="chain" id="PRO_5035240326" description="Kazal-like domain-containing protein" evidence="1">
    <location>
        <begin position="29"/>
        <end position="103"/>
    </location>
</feature>